<dbReference type="Proteomes" id="UP000013111">
    <property type="component" value="Unassembled WGS sequence"/>
</dbReference>
<evidence type="ECO:0000313" key="1">
    <source>
        <dbReference type="EMBL" id="CCO95082.1"/>
    </source>
</evidence>
<evidence type="ECO:0000313" key="2">
    <source>
        <dbReference type="Proteomes" id="UP000013111"/>
    </source>
</evidence>
<sequence>MRPYLAICASGALAVRRHASSPAQKERRITQMY</sequence>
<dbReference type="AlphaFoldDB" id="A0A831ES52"/>
<accession>A0A831ES52</accession>
<proteinExistence type="predicted"/>
<reference evidence="1 2" key="1">
    <citation type="submission" date="2012-11" db="EMBL/GenBank/DDBJ databases">
        <authorList>
            <person name="Linke B."/>
        </authorList>
    </citation>
    <scope>NUCLEOTIDE SEQUENCE [LARGE SCALE GENOMIC DNA]</scope>
    <source>
        <strain evidence="2">CFBP 1232</strain>
    </source>
</reference>
<dbReference type="EMBL" id="CAPB01000038">
    <property type="protein sequence ID" value="CCO95082.1"/>
    <property type="molecule type" value="Genomic_DNA"/>
</dbReference>
<organism evidence="1 2">
    <name type="scientific">Erwinia amylovora NBRC 12687 = CFBP 1232</name>
    <dbReference type="NCBI Taxonomy" id="1219359"/>
    <lineage>
        <taxon>Bacteria</taxon>
        <taxon>Pseudomonadati</taxon>
        <taxon>Pseudomonadota</taxon>
        <taxon>Gammaproteobacteria</taxon>
        <taxon>Enterobacterales</taxon>
        <taxon>Erwiniaceae</taxon>
        <taxon>Erwinia</taxon>
    </lineage>
</organism>
<name>A0A831ES52_ERWAM</name>
<gene>
    <name evidence="1" type="ORF">BN437_3176</name>
</gene>
<protein>
    <submittedName>
        <fullName evidence="1">Uncharacterized protein</fullName>
    </submittedName>
</protein>
<reference evidence="1 2" key="2">
    <citation type="submission" date="2013-04" db="EMBL/GenBank/DDBJ databases">
        <title>Comparative genomics of 12 strains of Erwinia amylovora identifies a pan-genome with a large conserved core and provides insights into host specificity.</title>
        <authorList>
            <person name="Mann R.A."/>
            <person name="Smits T.H.M."/>
            <person name="Buehlmann A."/>
            <person name="Blom J."/>
            <person name="Goesmann A."/>
            <person name="Frey J.E."/>
            <person name="Plummer K.M."/>
            <person name="Beer S.V."/>
            <person name="Luck J."/>
            <person name="Duffy B."/>
            <person name="Rodoni B."/>
        </authorList>
    </citation>
    <scope>NUCLEOTIDE SEQUENCE [LARGE SCALE GENOMIC DNA]</scope>
    <source>
        <strain evidence="2">CFBP 1232</strain>
    </source>
</reference>
<comment type="caution">
    <text evidence="1">The sequence shown here is derived from an EMBL/GenBank/DDBJ whole genome shotgun (WGS) entry which is preliminary data.</text>
</comment>